<reference evidence="1 2" key="1">
    <citation type="submission" date="2022-05" db="EMBL/GenBank/DDBJ databases">
        <authorList>
            <person name="Zhou X."/>
            <person name="Li K."/>
            <person name="Man Y."/>
        </authorList>
    </citation>
    <scope>NUCLEOTIDE SEQUENCE [LARGE SCALE GENOMIC DNA]</scope>
    <source>
        <strain evidence="1 2">MS405</strain>
    </source>
</reference>
<keyword evidence="2" id="KW-1185">Reference proteome</keyword>
<evidence type="ECO:0000313" key="1">
    <source>
        <dbReference type="EMBL" id="UQT57597.1"/>
    </source>
</evidence>
<accession>A0ABY4PX61</accession>
<dbReference type="Proteomes" id="UP000829992">
    <property type="component" value="Chromosome"/>
</dbReference>
<dbReference type="EMBL" id="CP097289">
    <property type="protein sequence ID" value="UQT57597.1"/>
    <property type="molecule type" value="Genomic_DNA"/>
</dbReference>
<dbReference type="InterPro" id="IPR021246">
    <property type="entry name" value="DUF2797"/>
</dbReference>
<proteinExistence type="predicted"/>
<name>A0ABY4PX61_9ACTN</name>
<protein>
    <submittedName>
        <fullName evidence="1">DUF2797 domain-containing protein</fullName>
    </submittedName>
</protein>
<organism evidence="1 2">
    <name type="scientific">Streptomyces durmitorensis</name>
    <dbReference type="NCBI Taxonomy" id="319947"/>
    <lineage>
        <taxon>Bacteria</taxon>
        <taxon>Bacillati</taxon>
        <taxon>Actinomycetota</taxon>
        <taxon>Actinomycetes</taxon>
        <taxon>Kitasatosporales</taxon>
        <taxon>Streptomycetaceae</taxon>
        <taxon>Streptomyces</taxon>
    </lineage>
</organism>
<gene>
    <name evidence="1" type="ORF">M4V62_22215</name>
</gene>
<sequence>MEWRSAGLSWADRERPVLVWERGDVSPLVVGRRVGFRALGRRECVGARGNACPVAAVVPGRGTQARCAECARLDRAHSVAADTIADDPRTYRVYLAWFGAGMVKVGITREERGATRLLEQGAVAFVWLGRGPLMAARRAEELLRVALGVPDRISYARKRAVRAALPGVEERRRELERMYGFALALDGWPESLERVALGERGAGGRNVVDHGVVDHGELFGVERLGGVGGFAVTELVDGGVVLGDLVAVAGPDLYLDDGGFGGGDGRLVVLDSRLLRGWRLEGARGAERTTVPVREVPVVQGGLF</sequence>
<dbReference type="Pfam" id="PF10977">
    <property type="entry name" value="DUF2797"/>
    <property type="match status" value="1"/>
</dbReference>
<evidence type="ECO:0000313" key="2">
    <source>
        <dbReference type="Proteomes" id="UP000829992"/>
    </source>
</evidence>
<dbReference type="RefSeq" id="WP_249588993.1">
    <property type="nucleotide sequence ID" value="NZ_BAAAQL010000014.1"/>
</dbReference>